<dbReference type="Proteomes" id="UP000799291">
    <property type="component" value="Unassembled WGS sequence"/>
</dbReference>
<feature type="region of interest" description="Disordered" evidence="1">
    <location>
        <begin position="636"/>
        <end position="668"/>
    </location>
</feature>
<feature type="region of interest" description="Disordered" evidence="1">
    <location>
        <begin position="519"/>
        <end position="538"/>
    </location>
</feature>
<evidence type="ECO:0008006" key="4">
    <source>
        <dbReference type="Google" id="ProtNLM"/>
    </source>
</evidence>
<reference evidence="2" key="1">
    <citation type="journal article" date="2020" name="Stud. Mycol.">
        <title>101 Dothideomycetes genomes: a test case for predicting lifestyles and emergence of pathogens.</title>
        <authorList>
            <person name="Haridas S."/>
            <person name="Albert R."/>
            <person name="Binder M."/>
            <person name="Bloem J."/>
            <person name="Labutti K."/>
            <person name="Salamov A."/>
            <person name="Andreopoulos B."/>
            <person name="Baker S."/>
            <person name="Barry K."/>
            <person name="Bills G."/>
            <person name="Bluhm B."/>
            <person name="Cannon C."/>
            <person name="Castanera R."/>
            <person name="Culley D."/>
            <person name="Daum C."/>
            <person name="Ezra D."/>
            <person name="Gonzalez J."/>
            <person name="Henrissat B."/>
            <person name="Kuo A."/>
            <person name="Liang C."/>
            <person name="Lipzen A."/>
            <person name="Lutzoni F."/>
            <person name="Magnuson J."/>
            <person name="Mondo S."/>
            <person name="Nolan M."/>
            <person name="Ohm R."/>
            <person name="Pangilinan J."/>
            <person name="Park H.-J."/>
            <person name="Ramirez L."/>
            <person name="Alfaro M."/>
            <person name="Sun H."/>
            <person name="Tritt A."/>
            <person name="Yoshinaga Y."/>
            <person name="Zwiers L.-H."/>
            <person name="Turgeon B."/>
            <person name="Goodwin S."/>
            <person name="Spatafora J."/>
            <person name="Crous P."/>
            <person name="Grigoriev I."/>
        </authorList>
    </citation>
    <scope>NUCLEOTIDE SEQUENCE</scope>
    <source>
        <strain evidence="2">CBS 122367</strain>
    </source>
</reference>
<dbReference type="OrthoDB" id="5411560at2759"/>
<feature type="compositionally biased region" description="Low complexity" evidence="1">
    <location>
        <begin position="519"/>
        <end position="531"/>
    </location>
</feature>
<keyword evidence="3" id="KW-1185">Reference proteome</keyword>
<name>A0A6G1JE33_9PLEO</name>
<gene>
    <name evidence="2" type="ORF">K458DRAFT_384972</name>
</gene>
<feature type="compositionally biased region" description="Polar residues" evidence="1">
    <location>
        <begin position="636"/>
        <end position="660"/>
    </location>
</feature>
<organism evidence="2 3">
    <name type="scientific">Lentithecium fluviatile CBS 122367</name>
    <dbReference type="NCBI Taxonomy" id="1168545"/>
    <lineage>
        <taxon>Eukaryota</taxon>
        <taxon>Fungi</taxon>
        <taxon>Dikarya</taxon>
        <taxon>Ascomycota</taxon>
        <taxon>Pezizomycotina</taxon>
        <taxon>Dothideomycetes</taxon>
        <taxon>Pleosporomycetidae</taxon>
        <taxon>Pleosporales</taxon>
        <taxon>Massarineae</taxon>
        <taxon>Lentitheciaceae</taxon>
        <taxon>Lentithecium</taxon>
    </lineage>
</organism>
<protein>
    <recommendedName>
        <fullName evidence="4">WD40 repeat-like protein</fullName>
    </recommendedName>
</protein>
<dbReference type="EMBL" id="MU005573">
    <property type="protein sequence ID" value="KAF2688802.1"/>
    <property type="molecule type" value="Genomic_DNA"/>
</dbReference>
<proteinExistence type="predicted"/>
<evidence type="ECO:0000313" key="3">
    <source>
        <dbReference type="Proteomes" id="UP000799291"/>
    </source>
</evidence>
<dbReference type="SUPFAM" id="SSF69322">
    <property type="entry name" value="Tricorn protease domain 2"/>
    <property type="match status" value="1"/>
</dbReference>
<sequence>MSLRHRTLADVWQHLEGRHDVANIVREIIGQHSVDSTLQEDVSRNTEESVRTIIWLKTIFDLQRCYLSGIATGVAECPPYVASSLLPAELLLSTILYLINAKTRIFPSQTTLMTREFTRPRHILAQTILSGLRLLLLRKESLAANDKRRLQNAINTAWRDDRLLGVEKFIVSDLFAEILNSLNESSAENPYQREWTNANLPTYAAGLYPLDIRPETFVTPLIHGIQEEDWIDAFWVLFDSLWAVECAVTQRYVDLRRQTGVLGSNQFGVDTDEMLEQLWHARTSLVVSIFHVTGPMIPTPALMDSLAITLLDWNEDLDSFLMRQDSVFQERRLTRPTPSRSQSYSKHISDLNPYFETAFETFANWLSNRKSGYEQFCVQRTGVTSHDVQEIVKEWIIKMTSLSGETLSKELEGSYLPVYIVDCPKLHVVPKKYLEYKLRWCDKWAYESVQENSPIVNWKEGVQCPSCTSGEKIKYARIIEPFQHLTTALDNFIVDDYSLSQYSVGDSSSYDTTSASAASAPSIASRAPSDAGSVGISLPSNSTMNISLPSHVSRPSDPDAQVQPPVQPPRYCESPVSPGPYSPFSQRSHGSSFEYPVSPLNESLNVPIPMAVSSRLSMDLPIPVHTPTITDSIAESMSASAPSELSAGRLTTPSTDSMRSGGSIAKVKSPSRTVRIANSIRRKPTTKDRDAFPLPKEPAFVFSSAGHSLLLWGKGADHLVRFDIPSNEASAIQGCKYEVAGIEAVAAGNHKCAVIAASGLLKRKLVIFDGNNLTPEYETELEFSGRLSEICLAVSRNDKYVATSLNDNIQLFSLEDGIKPIAFHHQIYVYELRGGVSHKRTVSVVRTTSDESISDDHKIESGWFGSQTRGLSNKEKAEEQQRQAVIISRKIYFSTDSKRLAVATQLGDHCIYVDVWDCTREPVGTISEHSRSFKMPPWTLNDGDLTGVFYDSMRRCALVTAFLGKEYPVLIPFPGYDPLQNETYSTKIVHTAQSPSGLTFVSINAMTEIIQFEYTAKGTLSPRKLKKSASKISTSVFKPGAIALAMPLENVLQIFWVKDGKCMLRSVKIGSGEVFRDYDIRPHYDRLMSMRNKAVIARAPSLIIPELDAS</sequence>
<dbReference type="AlphaFoldDB" id="A0A6G1JE33"/>
<feature type="region of interest" description="Disordered" evidence="1">
    <location>
        <begin position="545"/>
        <end position="592"/>
    </location>
</feature>
<accession>A0A6G1JE33</accession>
<evidence type="ECO:0000256" key="1">
    <source>
        <dbReference type="SAM" id="MobiDB-lite"/>
    </source>
</evidence>
<evidence type="ECO:0000313" key="2">
    <source>
        <dbReference type="EMBL" id="KAF2688802.1"/>
    </source>
</evidence>